<name>X6NXL0_RETFI</name>
<sequence length="223" mass="26885">MGDNINSVIIYTNQSNVVSKGKQQDLKQIQLYNTEHQNLKQNCKYINWIKKQNESDYKAKLEIITCNHINKEIHDRQVKKEKEKFPERKTIFEEFLELIELVANEGLFWKTKEERDLLKQYNGNYYSKKQFLTEDGRKNYLEYPFTCRFLIEANCKKVVCMRCNYVVYIYHKQEKILILHCGHYLFNGCISKYFDKYLYKEYEKWEPNLKELHTGLATDGKAI</sequence>
<evidence type="ECO:0000313" key="2">
    <source>
        <dbReference type="Proteomes" id="UP000023152"/>
    </source>
</evidence>
<protein>
    <submittedName>
        <fullName evidence="1">Uncharacterized protein</fullName>
    </submittedName>
</protein>
<keyword evidence="2" id="KW-1185">Reference proteome</keyword>
<accession>X6NXL0</accession>
<comment type="caution">
    <text evidence="1">The sequence shown here is derived from an EMBL/GenBank/DDBJ whole genome shotgun (WGS) entry which is preliminary data.</text>
</comment>
<reference evidence="1 2" key="1">
    <citation type="journal article" date="2013" name="Curr. Biol.">
        <title>The Genome of the Foraminiferan Reticulomyxa filosa.</title>
        <authorList>
            <person name="Glockner G."/>
            <person name="Hulsmann N."/>
            <person name="Schleicher M."/>
            <person name="Noegel A.A."/>
            <person name="Eichinger L."/>
            <person name="Gallinger C."/>
            <person name="Pawlowski J."/>
            <person name="Sierra R."/>
            <person name="Euteneuer U."/>
            <person name="Pillet L."/>
            <person name="Moustafa A."/>
            <person name="Platzer M."/>
            <person name="Groth M."/>
            <person name="Szafranski K."/>
            <person name="Schliwa M."/>
        </authorList>
    </citation>
    <scope>NUCLEOTIDE SEQUENCE [LARGE SCALE GENOMIC DNA]</scope>
</reference>
<organism evidence="1 2">
    <name type="scientific">Reticulomyxa filosa</name>
    <dbReference type="NCBI Taxonomy" id="46433"/>
    <lineage>
        <taxon>Eukaryota</taxon>
        <taxon>Sar</taxon>
        <taxon>Rhizaria</taxon>
        <taxon>Retaria</taxon>
        <taxon>Foraminifera</taxon>
        <taxon>Monothalamids</taxon>
        <taxon>Reticulomyxidae</taxon>
        <taxon>Reticulomyxa</taxon>
    </lineage>
</organism>
<gene>
    <name evidence="1" type="ORF">RFI_07113</name>
</gene>
<dbReference type="AlphaFoldDB" id="X6NXL0"/>
<dbReference type="Proteomes" id="UP000023152">
    <property type="component" value="Unassembled WGS sequence"/>
</dbReference>
<dbReference type="EMBL" id="ASPP01005726">
    <property type="protein sequence ID" value="ETO30007.1"/>
    <property type="molecule type" value="Genomic_DNA"/>
</dbReference>
<evidence type="ECO:0000313" key="1">
    <source>
        <dbReference type="EMBL" id="ETO30007.1"/>
    </source>
</evidence>
<proteinExistence type="predicted"/>